<dbReference type="Pfam" id="PF01923">
    <property type="entry name" value="Cob_adeno_trans"/>
    <property type="match status" value="1"/>
</dbReference>
<sequence length="147" mass="16636">MAKDDRRVELYGTLDECQAALGLARAACISQKTAEDIFFLEDYLFNAMAYFAECDFPEPDPQILENVSSRVAASIQEAQIFVRPGDSSCGAALHLARTIARRAERTATPLFREKEITDKSYAFLNRLSDVIYMISLKVDEEEREKKN</sequence>
<feature type="domain" description="Cobalamin adenosyltransferase-like" evidence="4">
    <location>
        <begin position="2"/>
        <end position="137"/>
    </location>
</feature>
<dbReference type="PANTHER" id="PTHR12213:SF0">
    <property type="entry name" value="CORRINOID ADENOSYLTRANSFERASE MMAB"/>
    <property type="match status" value="1"/>
</dbReference>
<dbReference type="InterPro" id="IPR029499">
    <property type="entry name" value="PduO-typ"/>
</dbReference>
<dbReference type="Gene3D" id="1.20.1200.10">
    <property type="entry name" value="Cobalamin adenosyltransferase-like"/>
    <property type="match status" value="1"/>
</dbReference>
<reference evidence="5" key="1">
    <citation type="submission" date="2019-08" db="EMBL/GenBank/DDBJ databases">
        <authorList>
            <person name="Kucharzyk K."/>
            <person name="Murdoch R.W."/>
            <person name="Higgins S."/>
            <person name="Loffler F."/>
        </authorList>
    </citation>
    <scope>NUCLEOTIDE SEQUENCE</scope>
</reference>
<evidence type="ECO:0000256" key="3">
    <source>
        <dbReference type="ARBA" id="ARBA00022840"/>
    </source>
</evidence>
<dbReference type="AlphaFoldDB" id="A0A645FFG7"/>
<dbReference type="SUPFAM" id="SSF89028">
    <property type="entry name" value="Cobalamin adenosyltransferase-like"/>
    <property type="match status" value="1"/>
</dbReference>
<keyword evidence="3" id="KW-0067">ATP-binding</keyword>
<dbReference type="EMBL" id="VSSQ01059566">
    <property type="protein sequence ID" value="MPN13111.1"/>
    <property type="molecule type" value="Genomic_DNA"/>
</dbReference>
<name>A0A645FFG7_9ZZZZ</name>
<gene>
    <name evidence="5" type="primary">yvqK_25</name>
    <name evidence="5" type="ORF">SDC9_160431</name>
</gene>
<protein>
    <submittedName>
        <fullName evidence="5">Cob(I)yrinic acid a,c-diamide adenosyltransferase</fullName>
        <ecNumber evidence="5">2.5.1.17</ecNumber>
    </submittedName>
</protein>
<dbReference type="EC" id="2.5.1.17" evidence="5"/>
<evidence type="ECO:0000256" key="2">
    <source>
        <dbReference type="ARBA" id="ARBA00022741"/>
    </source>
</evidence>
<comment type="caution">
    <text evidence="5">The sequence shown here is derived from an EMBL/GenBank/DDBJ whole genome shotgun (WGS) entry which is preliminary data.</text>
</comment>
<evidence type="ECO:0000313" key="5">
    <source>
        <dbReference type="EMBL" id="MPN13111.1"/>
    </source>
</evidence>
<accession>A0A645FFG7</accession>
<dbReference type="PANTHER" id="PTHR12213">
    <property type="entry name" value="CORRINOID ADENOSYLTRANSFERASE"/>
    <property type="match status" value="1"/>
</dbReference>
<dbReference type="InterPro" id="IPR036451">
    <property type="entry name" value="CblAdoTrfase-like_sf"/>
</dbReference>
<dbReference type="InterPro" id="IPR016030">
    <property type="entry name" value="CblAdoTrfase-like"/>
</dbReference>
<keyword evidence="2" id="KW-0547">Nucleotide-binding</keyword>
<dbReference type="GO" id="GO:0005524">
    <property type="term" value="F:ATP binding"/>
    <property type="evidence" value="ECO:0007669"/>
    <property type="project" value="UniProtKB-KW"/>
</dbReference>
<organism evidence="5">
    <name type="scientific">bioreactor metagenome</name>
    <dbReference type="NCBI Taxonomy" id="1076179"/>
    <lineage>
        <taxon>unclassified sequences</taxon>
        <taxon>metagenomes</taxon>
        <taxon>ecological metagenomes</taxon>
    </lineage>
</organism>
<dbReference type="GO" id="GO:0008817">
    <property type="term" value="F:corrinoid adenosyltransferase activity"/>
    <property type="evidence" value="ECO:0007669"/>
    <property type="project" value="UniProtKB-EC"/>
</dbReference>
<evidence type="ECO:0000256" key="1">
    <source>
        <dbReference type="ARBA" id="ARBA00022679"/>
    </source>
</evidence>
<keyword evidence="1 5" id="KW-0808">Transferase</keyword>
<evidence type="ECO:0000259" key="4">
    <source>
        <dbReference type="Pfam" id="PF01923"/>
    </source>
</evidence>
<proteinExistence type="predicted"/>